<dbReference type="InterPro" id="IPR029044">
    <property type="entry name" value="Nucleotide-diphossugar_trans"/>
</dbReference>
<dbReference type="STRING" id="1802000.A3A94_01275"/>
<feature type="domain" description="Glycosyltransferase 2-like" evidence="1">
    <location>
        <begin position="3"/>
        <end position="129"/>
    </location>
</feature>
<organism evidence="2 3">
    <name type="scientific">Candidatus Portnoybacteria bacterium RIFCSPLOWO2_01_FULL_43_11</name>
    <dbReference type="NCBI Taxonomy" id="1802000"/>
    <lineage>
        <taxon>Bacteria</taxon>
        <taxon>Candidatus Portnoyibacteriota</taxon>
    </lineage>
</organism>
<dbReference type="Proteomes" id="UP000178787">
    <property type="component" value="Unassembled WGS sequence"/>
</dbReference>
<evidence type="ECO:0000313" key="2">
    <source>
        <dbReference type="EMBL" id="OGZ38948.1"/>
    </source>
</evidence>
<gene>
    <name evidence="2" type="ORF">A3A94_01275</name>
</gene>
<protein>
    <recommendedName>
        <fullName evidence="1">Glycosyltransferase 2-like domain-containing protein</fullName>
    </recommendedName>
</protein>
<dbReference type="SUPFAM" id="SSF53448">
    <property type="entry name" value="Nucleotide-diphospho-sugar transferases"/>
    <property type="match status" value="1"/>
</dbReference>
<dbReference type="Pfam" id="PF00535">
    <property type="entry name" value="Glycos_transf_2"/>
    <property type="match status" value="1"/>
</dbReference>
<dbReference type="InterPro" id="IPR001173">
    <property type="entry name" value="Glyco_trans_2-like"/>
</dbReference>
<dbReference type="CDD" id="cd04186">
    <property type="entry name" value="GT_2_like_c"/>
    <property type="match status" value="1"/>
</dbReference>
<sequence length="270" mass="31393">MLSIIITHHKTPILLKLCLKSIKENVGDIEYEIIVVDSEGIHESQEEIREWFDQLTIKNFPEIRFISFRGNAGYAKIVNEGITRSRGEYVLILNADIIILNGSIDKLMKFIKEHPKVGIVGPRLLTFSGAIQNSCFHFPTIGAIIARRTFLGKLNWGRNKIEQFLIFSGNDNQSYPVDWLQGSAMLVRKAAIEKVGLLDESFFMYLEDADWCRRFWQNGFGVVYLSTAQMAHYYYRTSQKWGGLLDLFLNKYARMHLMSAFKYFWKWRKA</sequence>
<dbReference type="PANTHER" id="PTHR43179">
    <property type="entry name" value="RHAMNOSYLTRANSFERASE WBBL"/>
    <property type="match status" value="1"/>
</dbReference>
<dbReference type="AlphaFoldDB" id="A0A1G2FMX6"/>
<name>A0A1G2FMX6_9BACT</name>
<dbReference type="EMBL" id="MHNE01000006">
    <property type="protein sequence ID" value="OGZ38948.1"/>
    <property type="molecule type" value="Genomic_DNA"/>
</dbReference>
<evidence type="ECO:0000313" key="3">
    <source>
        <dbReference type="Proteomes" id="UP000178787"/>
    </source>
</evidence>
<accession>A0A1G2FMX6</accession>
<comment type="caution">
    <text evidence="2">The sequence shown here is derived from an EMBL/GenBank/DDBJ whole genome shotgun (WGS) entry which is preliminary data.</text>
</comment>
<proteinExistence type="predicted"/>
<dbReference type="Gene3D" id="3.90.550.10">
    <property type="entry name" value="Spore Coat Polysaccharide Biosynthesis Protein SpsA, Chain A"/>
    <property type="match status" value="1"/>
</dbReference>
<dbReference type="PANTHER" id="PTHR43179:SF7">
    <property type="entry name" value="RHAMNOSYLTRANSFERASE WBBL"/>
    <property type="match status" value="1"/>
</dbReference>
<evidence type="ECO:0000259" key="1">
    <source>
        <dbReference type="Pfam" id="PF00535"/>
    </source>
</evidence>
<reference evidence="2 3" key="1">
    <citation type="journal article" date="2016" name="Nat. Commun.">
        <title>Thousands of microbial genomes shed light on interconnected biogeochemical processes in an aquifer system.</title>
        <authorList>
            <person name="Anantharaman K."/>
            <person name="Brown C.T."/>
            <person name="Hug L.A."/>
            <person name="Sharon I."/>
            <person name="Castelle C.J."/>
            <person name="Probst A.J."/>
            <person name="Thomas B.C."/>
            <person name="Singh A."/>
            <person name="Wilkins M.J."/>
            <person name="Karaoz U."/>
            <person name="Brodie E.L."/>
            <person name="Williams K.H."/>
            <person name="Hubbard S.S."/>
            <person name="Banfield J.F."/>
        </authorList>
    </citation>
    <scope>NUCLEOTIDE SEQUENCE [LARGE SCALE GENOMIC DNA]</scope>
</reference>